<name>A0A9Q0GXC9_9MAGN</name>
<keyword evidence="8" id="KW-1185">Reference proteome</keyword>
<dbReference type="PANTHER" id="PTHR34269">
    <property type="entry name" value="TRANSCRIPTION FACTOR B3-DOMAIN FAMILY-RELATED"/>
    <property type="match status" value="1"/>
</dbReference>
<dbReference type="Proteomes" id="UP001141806">
    <property type="component" value="Unassembled WGS sequence"/>
</dbReference>
<evidence type="ECO:0000313" key="8">
    <source>
        <dbReference type="Proteomes" id="UP001141806"/>
    </source>
</evidence>
<evidence type="ECO:0000256" key="5">
    <source>
        <dbReference type="ARBA" id="ARBA00023242"/>
    </source>
</evidence>
<dbReference type="AlphaFoldDB" id="A0A9Q0GXC9"/>
<comment type="subcellular location">
    <subcellularLocation>
        <location evidence="1">Nucleus</location>
    </subcellularLocation>
</comment>
<evidence type="ECO:0000256" key="2">
    <source>
        <dbReference type="ARBA" id="ARBA00023015"/>
    </source>
</evidence>
<dbReference type="InterPro" id="IPR003340">
    <property type="entry name" value="B3_DNA-bd"/>
</dbReference>
<dbReference type="Pfam" id="PF02362">
    <property type="entry name" value="B3"/>
    <property type="match status" value="1"/>
</dbReference>
<dbReference type="EMBL" id="JAMYWD010000011">
    <property type="protein sequence ID" value="KAJ4954368.1"/>
    <property type="molecule type" value="Genomic_DNA"/>
</dbReference>
<evidence type="ECO:0000256" key="3">
    <source>
        <dbReference type="ARBA" id="ARBA00023125"/>
    </source>
</evidence>
<dbReference type="CDD" id="cd10017">
    <property type="entry name" value="B3_DNA"/>
    <property type="match status" value="1"/>
</dbReference>
<evidence type="ECO:0000256" key="1">
    <source>
        <dbReference type="ARBA" id="ARBA00004123"/>
    </source>
</evidence>
<protein>
    <recommendedName>
        <fullName evidence="6">TF-B3 domain-containing protein</fullName>
    </recommendedName>
</protein>
<dbReference type="InterPro" id="IPR015300">
    <property type="entry name" value="DNA-bd_pseudobarrel_sf"/>
</dbReference>
<dbReference type="Gene3D" id="2.40.330.10">
    <property type="entry name" value="DNA-binding pseudobarrel domain"/>
    <property type="match status" value="1"/>
</dbReference>
<sequence>MVRRSTLFFDFLNPEAPPVTVNIRDDNNAPPWFRDLMGQWPVKKVLTARDINYSQVVMPRDQVEDFILPKLLPDEQNTINRGEQFPITVRDLDTMTEYPLCLWENGSSYVLTSGWSSFVRRGALQVGEEVVSVGIRSFVFCASLCEVAHLFVIKSRVICYIEV</sequence>
<dbReference type="PANTHER" id="PTHR34269:SF11">
    <property type="entry name" value="B3 DOMAIN PROTEIN"/>
    <property type="match status" value="1"/>
</dbReference>
<keyword evidence="5" id="KW-0539">Nucleus</keyword>
<organism evidence="7 8">
    <name type="scientific">Protea cynaroides</name>
    <dbReference type="NCBI Taxonomy" id="273540"/>
    <lineage>
        <taxon>Eukaryota</taxon>
        <taxon>Viridiplantae</taxon>
        <taxon>Streptophyta</taxon>
        <taxon>Embryophyta</taxon>
        <taxon>Tracheophyta</taxon>
        <taxon>Spermatophyta</taxon>
        <taxon>Magnoliopsida</taxon>
        <taxon>Proteales</taxon>
        <taxon>Proteaceae</taxon>
        <taxon>Protea</taxon>
    </lineage>
</organism>
<dbReference type="SUPFAM" id="SSF101936">
    <property type="entry name" value="DNA-binding pseudobarrel domain"/>
    <property type="match status" value="1"/>
</dbReference>
<comment type="caution">
    <text evidence="7">The sequence shown here is derived from an EMBL/GenBank/DDBJ whole genome shotgun (WGS) entry which is preliminary data.</text>
</comment>
<evidence type="ECO:0000256" key="4">
    <source>
        <dbReference type="ARBA" id="ARBA00023163"/>
    </source>
</evidence>
<reference evidence="7" key="1">
    <citation type="journal article" date="2023" name="Plant J.">
        <title>The genome of the king protea, Protea cynaroides.</title>
        <authorList>
            <person name="Chang J."/>
            <person name="Duong T.A."/>
            <person name="Schoeman C."/>
            <person name="Ma X."/>
            <person name="Roodt D."/>
            <person name="Barker N."/>
            <person name="Li Z."/>
            <person name="Van de Peer Y."/>
            <person name="Mizrachi E."/>
        </authorList>
    </citation>
    <scope>NUCLEOTIDE SEQUENCE</scope>
    <source>
        <tissue evidence="7">Young leaves</tissue>
    </source>
</reference>
<keyword evidence="4" id="KW-0804">Transcription</keyword>
<evidence type="ECO:0000259" key="6">
    <source>
        <dbReference type="Pfam" id="PF02362"/>
    </source>
</evidence>
<proteinExistence type="predicted"/>
<dbReference type="GO" id="GO:0005634">
    <property type="term" value="C:nucleus"/>
    <property type="evidence" value="ECO:0007669"/>
    <property type="project" value="UniProtKB-SubCell"/>
</dbReference>
<keyword evidence="2" id="KW-0805">Transcription regulation</keyword>
<dbReference type="InterPro" id="IPR051442">
    <property type="entry name" value="B3_domain"/>
</dbReference>
<evidence type="ECO:0000313" key="7">
    <source>
        <dbReference type="EMBL" id="KAJ4954368.1"/>
    </source>
</evidence>
<keyword evidence="3" id="KW-0238">DNA-binding</keyword>
<accession>A0A9Q0GXC9</accession>
<feature type="domain" description="TF-B3" evidence="6">
    <location>
        <begin position="44"/>
        <end position="131"/>
    </location>
</feature>
<dbReference type="GO" id="GO:0003677">
    <property type="term" value="F:DNA binding"/>
    <property type="evidence" value="ECO:0007669"/>
    <property type="project" value="UniProtKB-KW"/>
</dbReference>
<gene>
    <name evidence="7" type="ORF">NE237_011151</name>
</gene>
<dbReference type="OrthoDB" id="1915967at2759"/>